<dbReference type="Pfam" id="PF06662">
    <property type="entry name" value="C5-epim_C"/>
    <property type="match status" value="1"/>
</dbReference>
<evidence type="ECO:0000256" key="9">
    <source>
        <dbReference type="ARBA" id="ARBA00022989"/>
    </source>
</evidence>
<evidence type="ECO:0000256" key="1">
    <source>
        <dbReference type="ARBA" id="ARBA00000434"/>
    </source>
</evidence>
<feature type="domain" description="D-glucuronyl C5-epimerase C-terminal" evidence="14">
    <location>
        <begin position="437"/>
        <end position="625"/>
    </location>
</feature>
<evidence type="ECO:0000256" key="4">
    <source>
        <dbReference type="ARBA" id="ARBA00005093"/>
    </source>
</evidence>
<evidence type="ECO:0000256" key="5">
    <source>
        <dbReference type="ARBA" id="ARBA00005584"/>
    </source>
</evidence>
<keyword evidence="8" id="KW-0735">Signal-anchor</keyword>
<sequence>MRVTVRGVVVGGSVGVLLTTVLLWSQCHPPPTHTHIHHQLNPSSHSTGKHQQQLHRTPLQTKFQPNNGVTNAGGAGEESYLEDEYGGANGDAVHILTQQGVGEVAEANGGGGGGGGSRLLEIPCIINHESEISCRRDSQDVYVPFSFIKTYFEVYGRVDQRSDGSEVFEWSHSYSRVYEPQGHYDPTGTFLNFELYNVEARERVKCVSATEGVPISTQWQSSGYTYPIQIAQFGLSHYCKYLTEQPPERVTLEDGVHKGNWHYESSEAHVSRSLDLTTFVNVLKFRTPESITKCGALLKVSEPKTQNLLVLNINILLLRNASFTVTLEYKYKKPELITLHYVRSEKLLQVKDHQISYGIGEETGWRRITRNLLIDVHKGAAASPQLRKQLKKVSKSKLKVISICLNGEGSLANMTLASAEHLHHFYDAANWLLKHQDGDGGWSIPVPRKVISGVLELDAGWYSAMAQGQAMSLLVRAAHHSGDSRYLKAAMRATSLFFINATKGGVKTYFPGGYVWYEEYPTNPSLFVLNGFIYSLLGLYDLKEFSLDSNNNSGDLFLEGMKSLKKLLPLFDTGWGSLYDLRHFTTHVAPNRARWDYHTTHITQLLLLASVDSDPVILSTAQRWKEYMVGHRASHN</sequence>
<comment type="pathway">
    <text evidence="4">Glycan metabolism; heparan sulfate biosynthesis.</text>
</comment>
<protein>
    <recommendedName>
        <fullName evidence="6">heparosan-N-sulfate-glucuronate 5-epimerase</fullName>
        <ecNumber evidence="6">5.1.3.17</ecNumber>
    </recommendedName>
</protein>
<evidence type="ECO:0000256" key="6">
    <source>
        <dbReference type="ARBA" id="ARBA00012087"/>
    </source>
</evidence>
<keyword evidence="10" id="KW-0472">Membrane</keyword>
<keyword evidence="9" id="KW-1133">Transmembrane helix</keyword>
<gene>
    <name evidence="16" type="ORF">SK128_003002</name>
</gene>
<dbReference type="GO" id="GO:0015012">
    <property type="term" value="P:heparan sulfate proteoglycan biosynthetic process"/>
    <property type="evidence" value="ECO:0007669"/>
    <property type="project" value="InterPro"/>
</dbReference>
<evidence type="ECO:0000313" key="17">
    <source>
        <dbReference type="Proteomes" id="UP001381693"/>
    </source>
</evidence>
<keyword evidence="7" id="KW-0812">Transmembrane</keyword>
<dbReference type="GO" id="GO:0005794">
    <property type="term" value="C:Golgi apparatus"/>
    <property type="evidence" value="ECO:0007669"/>
    <property type="project" value="TreeGrafter"/>
</dbReference>
<evidence type="ECO:0000256" key="12">
    <source>
        <dbReference type="ARBA" id="ARBA00037847"/>
    </source>
</evidence>
<reference evidence="16 17" key="1">
    <citation type="submission" date="2023-11" db="EMBL/GenBank/DDBJ databases">
        <title>Halocaridina rubra genome assembly.</title>
        <authorList>
            <person name="Smith C."/>
        </authorList>
    </citation>
    <scope>NUCLEOTIDE SEQUENCE [LARGE SCALE GENOMIC DNA]</scope>
    <source>
        <strain evidence="16">EP-1</strain>
        <tissue evidence="16">Whole</tissue>
    </source>
</reference>
<dbReference type="EMBL" id="JAXCGZ010023124">
    <property type="protein sequence ID" value="KAK7016803.1"/>
    <property type="molecule type" value="Genomic_DNA"/>
</dbReference>
<dbReference type="AlphaFoldDB" id="A0AAN8W9M9"/>
<proteinExistence type="inferred from homology"/>
<feature type="domain" description="D-glucuronyl C5-epimerase beta-sandwich" evidence="15">
    <location>
        <begin position="281"/>
        <end position="408"/>
    </location>
</feature>
<evidence type="ECO:0000256" key="7">
    <source>
        <dbReference type="ARBA" id="ARBA00022692"/>
    </source>
</evidence>
<organism evidence="16 17">
    <name type="scientific">Halocaridina rubra</name>
    <name type="common">Hawaiian red shrimp</name>
    <dbReference type="NCBI Taxonomy" id="373956"/>
    <lineage>
        <taxon>Eukaryota</taxon>
        <taxon>Metazoa</taxon>
        <taxon>Ecdysozoa</taxon>
        <taxon>Arthropoda</taxon>
        <taxon>Crustacea</taxon>
        <taxon>Multicrustacea</taxon>
        <taxon>Malacostraca</taxon>
        <taxon>Eumalacostraca</taxon>
        <taxon>Eucarida</taxon>
        <taxon>Decapoda</taxon>
        <taxon>Pleocyemata</taxon>
        <taxon>Caridea</taxon>
        <taxon>Atyoidea</taxon>
        <taxon>Atyidae</taxon>
        <taxon>Halocaridina</taxon>
    </lineage>
</organism>
<evidence type="ECO:0000313" key="16">
    <source>
        <dbReference type="EMBL" id="KAK7016803.1"/>
    </source>
</evidence>
<comment type="subcellular location">
    <subcellularLocation>
        <location evidence="12">Endomembrane system</location>
        <topology evidence="12">Single-pass membrane protein</topology>
    </subcellularLocation>
    <subcellularLocation>
        <location evidence="2">Membrane</location>
        <topology evidence="2">Single-pass type II membrane protein</topology>
    </subcellularLocation>
</comment>
<dbReference type="InterPro" id="IPR039721">
    <property type="entry name" value="C5-epimerase"/>
</dbReference>
<name>A0AAN8W9M9_HALRR</name>
<evidence type="ECO:0000256" key="11">
    <source>
        <dbReference type="ARBA" id="ARBA00023235"/>
    </source>
</evidence>
<evidence type="ECO:0000259" key="14">
    <source>
        <dbReference type="Pfam" id="PF06662"/>
    </source>
</evidence>
<evidence type="ECO:0000256" key="8">
    <source>
        <dbReference type="ARBA" id="ARBA00022968"/>
    </source>
</evidence>
<dbReference type="EC" id="5.1.3.17" evidence="6"/>
<dbReference type="InterPro" id="IPR010598">
    <property type="entry name" value="C5-epim_C"/>
</dbReference>
<evidence type="ECO:0000256" key="2">
    <source>
        <dbReference type="ARBA" id="ARBA00004606"/>
    </source>
</evidence>
<dbReference type="Pfam" id="PF21174">
    <property type="entry name" value="Glce_b_sandwich"/>
    <property type="match status" value="1"/>
</dbReference>
<dbReference type="Proteomes" id="UP001381693">
    <property type="component" value="Unassembled WGS sequence"/>
</dbReference>
<feature type="region of interest" description="Disordered" evidence="13">
    <location>
        <begin position="32"/>
        <end position="80"/>
    </location>
</feature>
<dbReference type="InterPro" id="IPR059154">
    <property type="entry name" value="Glce_b_sandwich"/>
</dbReference>
<keyword evidence="11" id="KW-0413">Isomerase</keyword>
<evidence type="ECO:0000256" key="10">
    <source>
        <dbReference type="ARBA" id="ARBA00023136"/>
    </source>
</evidence>
<comment type="catalytic activity">
    <reaction evidence="1">
        <text>[heparosan-N-sulfate](n) = [heparan-N-sulfate](n)</text>
        <dbReference type="Rhea" id="RHEA:20197"/>
        <dbReference type="Rhea" id="RHEA-COMP:9556"/>
        <dbReference type="Rhea" id="RHEA-COMP:9557"/>
        <dbReference type="ChEBI" id="CHEBI:58041"/>
        <dbReference type="ChEBI" id="CHEBI:58287"/>
        <dbReference type="EC" id="5.1.3.17"/>
    </reaction>
</comment>
<evidence type="ECO:0000259" key="15">
    <source>
        <dbReference type="Pfam" id="PF21174"/>
    </source>
</evidence>
<dbReference type="PANTHER" id="PTHR13174">
    <property type="entry name" value="D-GLUCURONYL C5-EPIMERASE"/>
    <property type="match status" value="1"/>
</dbReference>
<comment type="caution">
    <text evidence="16">The sequence shown here is derived from an EMBL/GenBank/DDBJ whole genome shotgun (WGS) entry which is preliminary data.</text>
</comment>
<dbReference type="GO" id="GO:0047464">
    <property type="term" value="F:heparosan-N-sulfate-glucuronate 5-epimerase activity"/>
    <property type="evidence" value="ECO:0007669"/>
    <property type="project" value="UniProtKB-EC"/>
</dbReference>
<evidence type="ECO:0000256" key="13">
    <source>
        <dbReference type="SAM" id="MobiDB-lite"/>
    </source>
</evidence>
<feature type="compositionally biased region" description="Polar residues" evidence="13">
    <location>
        <begin position="40"/>
        <end position="70"/>
    </location>
</feature>
<comment type="similarity">
    <text evidence="5">Belongs to the D-glucuronyl C5-epimerase family.</text>
</comment>
<dbReference type="PANTHER" id="PTHR13174:SF3">
    <property type="entry name" value="D-GLUCURONYL C5-EPIMERASE"/>
    <property type="match status" value="1"/>
</dbReference>
<evidence type="ECO:0000256" key="3">
    <source>
        <dbReference type="ARBA" id="ARBA00004841"/>
    </source>
</evidence>
<accession>A0AAN8W9M9</accession>
<keyword evidence="17" id="KW-1185">Reference proteome</keyword>
<comment type="pathway">
    <text evidence="3">Glycan metabolism; heparin biosynthesis.</text>
</comment>